<organism evidence="1 2">
    <name type="scientific">Mythimna loreyi</name>
    <dbReference type="NCBI Taxonomy" id="667449"/>
    <lineage>
        <taxon>Eukaryota</taxon>
        <taxon>Metazoa</taxon>
        <taxon>Ecdysozoa</taxon>
        <taxon>Arthropoda</taxon>
        <taxon>Hexapoda</taxon>
        <taxon>Insecta</taxon>
        <taxon>Pterygota</taxon>
        <taxon>Neoptera</taxon>
        <taxon>Endopterygota</taxon>
        <taxon>Lepidoptera</taxon>
        <taxon>Glossata</taxon>
        <taxon>Ditrysia</taxon>
        <taxon>Noctuoidea</taxon>
        <taxon>Noctuidae</taxon>
        <taxon>Noctuinae</taxon>
        <taxon>Hadenini</taxon>
        <taxon>Mythimna</taxon>
    </lineage>
</organism>
<evidence type="ECO:0000313" key="1">
    <source>
        <dbReference type="EMBL" id="KAJ8726787.1"/>
    </source>
</evidence>
<evidence type="ECO:0000313" key="2">
    <source>
        <dbReference type="Proteomes" id="UP001231649"/>
    </source>
</evidence>
<keyword evidence="2" id="KW-1185">Reference proteome</keyword>
<gene>
    <name evidence="1" type="ORF">PYW08_015184</name>
</gene>
<accession>A0ACC2QV93</accession>
<dbReference type="Proteomes" id="UP001231649">
    <property type="component" value="Chromosome 7"/>
</dbReference>
<proteinExistence type="predicted"/>
<sequence>MLLDKILPHNIDRSGVIRNLKNVNIFYNHYESKYSVSIINKTGLSYEDTGQNRNKNTDITFQVERNTFIQNILQSFKAPEPRQHVKPKKIVIDFSSPNIAKPFHAGHLRSTIIGNFIANINTYFDNKVTRLNYLGDWGTQFGLLQYGLKSKNIDVKDLQNDPIKTLYDVYVYANKLASNDDKVHEEARKYFSDIEQGRMSLENWKNIREVTVQELEKVYQRLGIQFDAYHWESDYNGGAIKPVMDLLEKQKIIEADELGKKITKINNKNVTVLKSDNSTLYLARDIAALLDRYKKYEFDKMLYVVDNAQTDHFAAVFEVVKQIDEKYTNGCEHIKFGRLKGMSTRTGNVVFLNDILDEAKRKMHDKQILSKNTKSGAMNEETCDILGISAVLINDLKQRRQKDYTFNWDKVLQTEGDSAIKLQYLHCRLWSLEQNCGVSLPEACDPTQLSEEVIGDVLAELARFENILQKSLEEYEACILVNYLFRLARHVNRMFNELRVKDVSPDLAKQRLLVFHCARMVVKTGLEILGITPLKEM</sequence>
<reference evidence="1" key="1">
    <citation type="submission" date="2023-03" db="EMBL/GenBank/DDBJ databases">
        <title>Chromosome-level genomes of two armyworms, Mythimna separata and Mythimna loreyi, provide insights into the biosynthesis and reception of sex pheromones.</title>
        <authorList>
            <person name="Zhao H."/>
        </authorList>
    </citation>
    <scope>NUCLEOTIDE SEQUENCE</scope>
    <source>
        <strain evidence="1">BeijingLab</strain>
    </source>
</reference>
<dbReference type="EMBL" id="CM056783">
    <property type="protein sequence ID" value="KAJ8726787.1"/>
    <property type="molecule type" value="Genomic_DNA"/>
</dbReference>
<protein>
    <submittedName>
        <fullName evidence="1">Uncharacterized protein</fullName>
    </submittedName>
</protein>
<name>A0ACC2QV93_9NEOP</name>
<comment type="caution">
    <text evidence="1">The sequence shown here is derived from an EMBL/GenBank/DDBJ whole genome shotgun (WGS) entry which is preliminary data.</text>
</comment>